<keyword evidence="1" id="KW-0732">Signal</keyword>
<evidence type="ECO:0000256" key="1">
    <source>
        <dbReference type="SAM" id="SignalP"/>
    </source>
</evidence>
<organism evidence="2 3">
    <name type="scientific">Streptomyces boetiae</name>
    <dbReference type="NCBI Taxonomy" id="3075541"/>
    <lineage>
        <taxon>Bacteria</taxon>
        <taxon>Bacillati</taxon>
        <taxon>Actinomycetota</taxon>
        <taxon>Actinomycetes</taxon>
        <taxon>Kitasatosporales</taxon>
        <taxon>Streptomycetaceae</taxon>
        <taxon>Streptomyces</taxon>
    </lineage>
</organism>
<feature type="signal peptide" evidence="1">
    <location>
        <begin position="1"/>
        <end position="21"/>
    </location>
</feature>
<comment type="caution">
    <text evidence="2">The sequence shown here is derived from an EMBL/GenBank/DDBJ whole genome shotgun (WGS) entry which is preliminary data.</text>
</comment>
<sequence>MRRNPLPALSALALAAGLALAPPASGAAAEAGTARPATRPPAPAPALTPEHAAQLTAAMRATAEYHDPGHAEADGFVQTSDCTPGKGVHYVSAVAEGPGELAPERPNALVYDRRPDGGLVLRGVEYVSRTPATLFGREFQQSPAVGYYTLHVWLWQTRAADLFAADNPALACRQGRAR</sequence>
<evidence type="ECO:0008006" key="4">
    <source>
        <dbReference type="Google" id="ProtNLM"/>
    </source>
</evidence>
<dbReference type="RefSeq" id="WP_311633344.1">
    <property type="nucleotide sequence ID" value="NZ_JAVREN010000067.1"/>
</dbReference>
<dbReference type="EMBL" id="JAVREN010000067">
    <property type="protein sequence ID" value="MDT0310376.1"/>
    <property type="molecule type" value="Genomic_DNA"/>
</dbReference>
<keyword evidence="3" id="KW-1185">Reference proteome</keyword>
<evidence type="ECO:0000313" key="3">
    <source>
        <dbReference type="Proteomes" id="UP001183388"/>
    </source>
</evidence>
<protein>
    <recommendedName>
        <fullName evidence="4">Tat pathway signal sequence domain protein</fullName>
    </recommendedName>
</protein>
<feature type="chain" id="PRO_5046707327" description="Tat pathway signal sequence domain protein" evidence="1">
    <location>
        <begin position="22"/>
        <end position="178"/>
    </location>
</feature>
<proteinExistence type="predicted"/>
<dbReference type="Proteomes" id="UP001183388">
    <property type="component" value="Unassembled WGS sequence"/>
</dbReference>
<reference evidence="3" key="1">
    <citation type="submission" date="2023-07" db="EMBL/GenBank/DDBJ databases">
        <title>30 novel species of actinomycetes from the DSMZ collection.</title>
        <authorList>
            <person name="Nouioui I."/>
        </authorList>
    </citation>
    <scope>NUCLEOTIDE SEQUENCE [LARGE SCALE GENOMIC DNA]</scope>
    <source>
        <strain evidence="3">DSM 44917</strain>
    </source>
</reference>
<evidence type="ECO:0000313" key="2">
    <source>
        <dbReference type="EMBL" id="MDT0310376.1"/>
    </source>
</evidence>
<accession>A0ABU2LFT8</accession>
<name>A0ABU2LFT8_9ACTN</name>
<gene>
    <name evidence="2" type="ORF">RM780_26000</name>
</gene>